<evidence type="ECO:0000313" key="1">
    <source>
        <dbReference type="EMBL" id="MEA5443460.1"/>
    </source>
</evidence>
<sequence>MASRIGVLTVPTRYEGLLDSVGQQQIGQILLESEPDLNAVRSALVEVASAKQGKLLFLLGSTGTGKTTLAASTQIYLASHVSAVLSPPPDYELALSELPAWLHKNINSSDRQKGIVVVNLDGRELPAIDEAARQAAMVNLNAYFRRTSNLLAVWPVINRPFANDLIRLLEEVGGRSALAQQPVHELVGVPKERYYDALSLLLTATGNRLEDAAITREEAESLVETSESIGDYMRQVNDLVVSRYDIGELGASLPRLSIVVSSNADSADSCRMLRRGSKFLVDPERLLQFSRANVADDWRTSGKRDPRHSLPFITSLFEVKLLNLTGSMVVNACAFADDAAIQAEVRKKYPNPVKRNAANTLNRSSLVRSLKGEEDVGPAGGAISQGVSDAYKDLQKFSKTAHKLINKSIVRVITDDLEINLPDLRYEYQPHQNEGLQVDCWYQRDGRPETLEFTHRLADELSPASISSYCLGKIRDYARDYGLI</sequence>
<reference evidence="1 2" key="1">
    <citation type="submission" date="2023-12" db="EMBL/GenBank/DDBJ databases">
        <title>Baltic Sea Cyanobacteria.</title>
        <authorList>
            <person name="Delbaje E."/>
            <person name="Fewer D.P."/>
            <person name="Shishido T.K."/>
        </authorList>
    </citation>
    <scope>NUCLEOTIDE SEQUENCE [LARGE SCALE GENOMIC DNA]</scope>
    <source>
        <strain evidence="1 2">UHCC 0281</strain>
    </source>
</reference>
<keyword evidence="2" id="KW-1185">Reference proteome</keyword>
<accession>A0ABU5SY60</accession>
<evidence type="ECO:0008006" key="3">
    <source>
        <dbReference type="Google" id="ProtNLM"/>
    </source>
</evidence>
<organism evidence="1 2">
    <name type="scientific">Cyanobium gracile UHCC 0281</name>
    <dbReference type="NCBI Taxonomy" id="3110309"/>
    <lineage>
        <taxon>Bacteria</taxon>
        <taxon>Bacillati</taxon>
        <taxon>Cyanobacteriota</taxon>
        <taxon>Cyanophyceae</taxon>
        <taxon>Synechococcales</taxon>
        <taxon>Prochlorococcaceae</taxon>
        <taxon>Cyanobium</taxon>
    </lineage>
</organism>
<proteinExistence type="predicted"/>
<comment type="caution">
    <text evidence="1">The sequence shown here is derived from an EMBL/GenBank/DDBJ whole genome shotgun (WGS) entry which is preliminary data.</text>
</comment>
<name>A0ABU5SY60_9CYAN</name>
<dbReference type="SUPFAM" id="SSF52540">
    <property type="entry name" value="P-loop containing nucleoside triphosphate hydrolases"/>
    <property type="match status" value="1"/>
</dbReference>
<evidence type="ECO:0000313" key="2">
    <source>
        <dbReference type="Proteomes" id="UP001302329"/>
    </source>
</evidence>
<dbReference type="EMBL" id="JAYGHY010000051">
    <property type="protein sequence ID" value="MEA5443460.1"/>
    <property type="molecule type" value="Genomic_DNA"/>
</dbReference>
<dbReference type="Proteomes" id="UP001302329">
    <property type="component" value="Unassembled WGS sequence"/>
</dbReference>
<protein>
    <recommendedName>
        <fullName evidence="3">AAA+ ATPase domain-containing protein</fullName>
    </recommendedName>
</protein>
<dbReference type="InterPro" id="IPR027417">
    <property type="entry name" value="P-loop_NTPase"/>
</dbReference>
<gene>
    <name evidence="1" type="ORF">VB739_12915</name>
</gene>
<dbReference type="RefSeq" id="WP_323357446.1">
    <property type="nucleotide sequence ID" value="NZ_JAYGHY010000051.1"/>
</dbReference>